<dbReference type="AlphaFoldDB" id="A0A4S3MEB2"/>
<evidence type="ECO:0000313" key="3">
    <source>
        <dbReference type="Proteomes" id="UP000306113"/>
    </source>
</evidence>
<evidence type="ECO:0000313" key="2">
    <source>
        <dbReference type="EMBL" id="THD76982.1"/>
    </source>
</evidence>
<dbReference type="PROSITE" id="PS00197">
    <property type="entry name" value="2FE2S_FER_1"/>
    <property type="match status" value="1"/>
</dbReference>
<dbReference type="InterPro" id="IPR012675">
    <property type="entry name" value="Beta-grasp_dom_sf"/>
</dbReference>
<dbReference type="Pfam" id="PF00111">
    <property type="entry name" value="Fer2"/>
    <property type="match status" value="1"/>
</dbReference>
<dbReference type="SUPFAM" id="SSF54292">
    <property type="entry name" value="2Fe-2S ferredoxin-like"/>
    <property type="match status" value="1"/>
</dbReference>
<dbReference type="GO" id="GO:0051537">
    <property type="term" value="F:2 iron, 2 sulfur cluster binding"/>
    <property type="evidence" value="ECO:0007669"/>
    <property type="project" value="InterPro"/>
</dbReference>
<name>A0A4S3MEB2_9RHOB</name>
<accession>A0A4S3MEB2</accession>
<gene>
    <name evidence="2" type="ORF">E7681_02745</name>
</gene>
<dbReference type="InterPro" id="IPR001041">
    <property type="entry name" value="2Fe-2S_ferredoxin-type"/>
</dbReference>
<protein>
    <submittedName>
        <fullName evidence="2">2Fe-2S iron-sulfur cluster binding domain-containing protein</fullName>
    </submittedName>
</protein>
<reference evidence="2 3" key="1">
    <citation type="submission" date="2019-04" db="EMBL/GenBank/DDBJ databases">
        <title>Draft genome sequence of Youngimonas vesicularis.</title>
        <authorList>
            <person name="Hameed A."/>
        </authorList>
    </citation>
    <scope>NUCLEOTIDE SEQUENCE [LARGE SCALE GENOMIC DNA]</scope>
    <source>
        <strain evidence="2 3">CC-AMW-E</strain>
    </source>
</reference>
<dbReference type="PROSITE" id="PS51085">
    <property type="entry name" value="2FE2S_FER_2"/>
    <property type="match status" value="1"/>
</dbReference>
<dbReference type="InterPro" id="IPR006058">
    <property type="entry name" value="2Fe2S_fd_BS"/>
</dbReference>
<comment type="caution">
    <text evidence="2">The sequence shown here is derived from an EMBL/GenBank/DDBJ whole genome shotgun (WGS) entry which is preliminary data.</text>
</comment>
<organism evidence="2 3">
    <name type="scientific">Thalassobius vesicularis</name>
    <dbReference type="NCBI Taxonomy" id="1294297"/>
    <lineage>
        <taxon>Bacteria</taxon>
        <taxon>Pseudomonadati</taxon>
        <taxon>Pseudomonadota</taxon>
        <taxon>Alphaproteobacteria</taxon>
        <taxon>Rhodobacterales</taxon>
        <taxon>Roseobacteraceae</taxon>
        <taxon>Thalassovita</taxon>
    </lineage>
</organism>
<feature type="domain" description="2Fe-2S ferredoxin-type" evidence="1">
    <location>
        <begin position="3"/>
        <end position="100"/>
    </location>
</feature>
<dbReference type="OrthoDB" id="7858822at2"/>
<evidence type="ECO:0000259" key="1">
    <source>
        <dbReference type="PROSITE" id="PS51085"/>
    </source>
</evidence>
<keyword evidence="3" id="KW-1185">Reference proteome</keyword>
<dbReference type="InterPro" id="IPR036010">
    <property type="entry name" value="2Fe-2S_ferredoxin-like_sf"/>
</dbReference>
<sequence>MTRSFTIRFKGADRPVTCDESQKVLIAMEQAFPDSRLQPVRVGCRQGGCGACRVKVTKGDYTTAKMSRAHVTEAEQAQGYALACRIYPQSDMEIESAFLGPRRAPKGQN</sequence>
<dbReference type="CDD" id="cd00207">
    <property type="entry name" value="fer2"/>
    <property type="match status" value="1"/>
</dbReference>
<dbReference type="Gene3D" id="3.10.20.30">
    <property type="match status" value="1"/>
</dbReference>
<proteinExistence type="predicted"/>
<dbReference type="EMBL" id="SSMD01000001">
    <property type="protein sequence ID" value="THD76982.1"/>
    <property type="molecule type" value="Genomic_DNA"/>
</dbReference>
<dbReference type="Proteomes" id="UP000306113">
    <property type="component" value="Unassembled WGS sequence"/>
</dbReference>